<dbReference type="Pfam" id="PF08770">
    <property type="entry name" value="SoxZ"/>
    <property type="match status" value="1"/>
</dbReference>
<accession>A0A7Z0VIZ5</accession>
<evidence type="ECO:0000256" key="1">
    <source>
        <dbReference type="SAM" id="SignalP"/>
    </source>
</evidence>
<protein>
    <submittedName>
        <fullName evidence="4">Sulfur oxidation protein SoxY</fullName>
    </submittedName>
</protein>
<dbReference type="AlphaFoldDB" id="A0A7Z0VIZ5"/>
<dbReference type="Gene3D" id="2.60.40.2470">
    <property type="entry name" value="SoxY domain"/>
    <property type="match status" value="1"/>
</dbReference>
<dbReference type="Gene3D" id="2.60.40.10">
    <property type="entry name" value="Immunoglobulins"/>
    <property type="match status" value="1"/>
</dbReference>
<evidence type="ECO:0000313" key="5">
    <source>
        <dbReference type="Proteomes" id="UP000094769"/>
    </source>
</evidence>
<gene>
    <name evidence="4" type="ORF">CODIS_33720</name>
</gene>
<dbReference type="NCBIfam" id="TIGR04557">
    <property type="entry name" value="fuse_rel_SoxYZ"/>
    <property type="match status" value="1"/>
</dbReference>
<feature type="chain" id="PRO_5030599629" evidence="1">
    <location>
        <begin position="37"/>
        <end position="282"/>
    </location>
</feature>
<sequence>MSAVTTMKQNGGIWNIWLKFATITLCMCLATGNAWANDDGNRWFQIKTSLFGDKNILSGEEILGLESPARAMDAAIVPIAIDSKIEQTPDHYIKSLYLVIDNNPSPVAAVFRFPGKHSWETLSTRVRINAYTDLRAIAELSDGKLYMVNNYVKASGGCSAPSLKDPAAAAAQLGKIKFRLPEEFNHGDLVATQLLIKHPNNSGLQFDQVSRFYIPADFIRTIEVTFNGEEVFTADTDISISEDPSIRFGFTPEETGILEVHVKDSKGRSFSHSIDLTENSKG</sequence>
<dbReference type="Pfam" id="PF13501">
    <property type="entry name" value="SoxY"/>
    <property type="match status" value="1"/>
</dbReference>
<evidence type="ECO:0000313" key="4">
    <source>
        <dbReference type="EMBL" id="ODJ86453.1"/>
    </source>
</evidence>
<dbReference type="InterPro" id="IPR014756">
    <property type="entry name" value="Ig_E-set"/>
</dbReference>
<dbReference type="InterPro" id="IPR032711">
    <property type="entry name" value="SoxY"/>
</dbReference>
<keyword evidence="5" id="KW-1185">Reference proteome</keyword>
<comment type="caution">
    <text evidence="4">The sequence shown here is derived from an EMBL/GenBank/DDBJ whole genome shotgun (WGS) entry which is preliminary data.</text>
</comment>
<feature type="domain" description="Ig-like SoxY" evidence="3">
    <location>
        <begin position="49"/>
        <end position="158"/>
    </location>
</feature>
<name>A0A7Z0VIZ5_9GAMM</name>
<evidence type="ECO:0000259" key="2">
    <source>
        <dbReference type="Pfam" id="PF08770"/>
    </source>
</evidence>
<evidence type="ECO:0000259" key="3">
    <source>
        <dbReference type="Pfam" id="PF13501"/>
    </source>
</evidence>
<dbReference type="InterPro" id="IPR030831">
    <property type="entry name" value="Fuse-rel_SoxYZ"/>
</dbReference>
<dbReference type="Proteomes" id="UP000094769">
    <property type="component" value="Unassembled WGS sequence"/>
</dbReference>
<dbReference type="InterPro" id="IPR014880">
    <property type="entry name" value="SoxZ_dom"/>
</dbReference>
<dbReference type="InterPro" id="IPR038162">
    <property type="entry name" value="SoxY_sf"/>
</dbReference>
<dbReference type="RefSeq" id="WP_235615256.1">
    <property type="nucleotide sequence ID" value="NZ_MARB01000022.1"/>
</dbReference>
<dbReference type="EMBL" id="MARB01000022">
    <property type="protein sequence ID" value="ODJ86453.1"/>
    <property type="molecule type" value="Genomic_DNA"/>
</dbReference>
<proteinExistence type="predicted"/>
<feature type="domain" description="Sulphur oxidation protein SoxZ" evidence="2">
    <location>
        <begin position="182"/>
        <end position="274"/>
    </location>
</feature>
<dbReference type="InterPro" id="IPR013783">
    <property type="entry name" value="Ig-like_fold"/>
</dbReference>
<reference evidence="4 5" key="1">
    <citation type="submission" date="2016-06" db="EMBL/GenBank/DDBJ databases">
        <title>Genome sequence of endosymbiont of Candidatus Endolucinida thiodiazotropha.</title>
        <authorList>
            <person name="Poehlein A."/>
            <person name="Koenig S."/>
            <person name="Heiden S.E."/>
            <person name="Thuermer A."/>
            <person name="Voget S."/>
            <person name="Daniel R."/>
            <person name="Markert S."/>
            <person name="Gros O."/>
            <person name="Schweder T."/>
        </authorList>
    </citation>
    <scope>NUCLEOTIDE SEQUENCE [LARGE SCALE GENOMIC DNA]</scope>
    <source>
        <strain evidence="4 5">COS</strain>
    </source>
</reference>
<keyword evidence="1" id="KW-0732">Signal</keyword>
<organism evidence="4 5">
    <name type="scientific">Candidatus Thiodiazotropha endolucinida</name>
    <dbReference type="NCBI Taxonomy" id="1655433"/>
    <lineage>
        <taxon>Bacteria</taxon>
        <taxon>Pseudomonadati</taxon>
        <taxon>Pseudomonadota</taxon>
        <taxon>Gammaproteobacteria</taxon>
        <taxon>Chromatiales</taxon>
        <taxon>Sedimenticolaceae</taxon>
        <taxon>Candidatus Thiodiazotropha</taxon>
    </lineage>
</organism>
<feature type="signal peptide" evidence="1">
    <location>
        <begin position="1"/>
        <end position="36"/>
    </location>
</feature>
<dbReference type="SUPFAM" id="SSF81296">
    <property type="entry name" value="E set domains"/>
    <property type="match status" value="1"/>
</dbReference>